<evidence type="ECO:0000259" key="3">
    <source>
        <dbReference type="Pfam" id="PF13203"/>
    </source>
</evidence>
<dbReference type="InterPro" id="IPR025154">
    <property type="entry name" value="Put_metallopeptidase_dom"/>
</dbReference>
<sequence length="247" mass="28266">HGPWSERETGQSDYDQGEVSEEWKRRVAESSTFAGDEGRTPEALERVVGEILEPKVDWRRILRRYVLRHAKEDYDWMRPDRRLLQHGIYYPSPQSERLDMAIAVDTSGSIREDVLKKFLSEVEGILQSADSYRARLLACDAKVHSDMSIGQEKGLDVEKAVEEFSKRLKGRGGTRYSPVFEALDEEKIRVLVYLTDGRCSENLEKPRYDVVWVLPEGGTEKHLGFGEVVKLEGGNRTGRQTPPRASR</sequence>
<evidence type="ECO:0008006" key="6">
    <source>
        <dbReference type="Google" id="ProtNLM"/>
    </source>
</evidence>
<feature type="compositionally biased region" description="Basic and acidic residues" evidence="1">
    <location>
        <begin position="1"/>
        <end position="10"/>
    </location>
</feature>
<dbReference type="AlphaFoldDB" id="A0A133UPI0"/>
<dbReference type="Gene3D" id="3.40.50.410">
    <property type="entry name" value="von Willebrand factor, type A domain"/>
    <property type="match status" value="1"/>
</dbReference>
<evidence type="ECO:0000256" key="1">
    <source>
        <dbReference type="SAM" id="MobiDB-lite"/>
    </source>
</evidence>
<dbReference type="PANTHER" id="PTHR38730">
    <property type="entry name" value="SLL7028 PROTEIN"/>
    <property type="match status" value="1"/>
</dbReference>
<evidence type="ECO:0000313" key="4">
    <source>
        <dbReference type="EMBL" id="KXA96027.1"/>
    </source>
</evidence>
<dbReference type="EMBL" id="LHXR01000116">
    <property type="protein sequence ID" value="KXA96027.1"/>
    <property type="molecule type" value="Genomic_DNA"/>
</dbReference>
<keyword evidence="5" id="KW-1185">Reference proteome</keyword>
<dbReference type="InterPro" id="IPR018698">
    <property type="entry name" value="VWA-like_dom"/>
</dbReference>
<evidence type="ECO:0000313" key="5">
    <source>
        <dbReference type="Proteomes" id="UP000070463"/>
    </source>
</evidence>
<dbReference type="PANTHER" id="PTHR38730:SF1">
    <property type="entry name" value="SLL7028 PROTEIN"/>
    <property type="match status" value="1"/>
</dbReference>
<reference evidence="4 5" key="1">
    <citation type="journal article" date="2016" name="Sci. Rep.">
        <title>Metabolic traits of an uncultured archaeal lineage -MSBL1- from brine pools of the Red Sea.</title>
        <authorList>
            <person name="Mwirichia R."/>
            <person name="Alam I."/>
            <person name="Rashid M."/>
            <person name="Vinu M."/>
            <person name="Ba-Alawi W."/>
            <person name="Anthony Kamau A."/>
            <person name="Kamanda Ngugi D."/>
            <person name="Goker M."/>
            <person name="Klenk H.P."/>
            <person name="Bajic V."/>
            <person name="Stingl U."/>
        </authorList>
    </citation>
    <scope>NUCLEOTIDE SEQUENCE [LARGE SCALE GENOMIC DNA]</scope>
    <source>
        <strain evidence="4">SCGC-AAA259I09</strain>
    </source>
</reference>
<dbReference type="Pfam" id="PF09967">
    <property type="entry name" value="DUF2201"/>
    <property type="match status" value="1"/>
</dbReference>
<dbReference type="Proteomes" id="UP000070463">
    <property type="component" value="Unassembled WGS sequence"/>
</dbReference>
<dbReference type="Pfam" id="PF13203">
    <property type="entry name" value="DUF2201_N"/>
    <property type="match status" value="1"/>
</dbReference>
<accession>A0A133UPI0</accession>
<evidence type="ECO:0000259" key="2">
    <source>
        <dbReference type="Pfam" id="PF09967"/>
    </source>
</evidence>
<name>A0A133UPI0_9EURY</name>
<gene>
    <name evidence="4" type="ORF">AKJ37_06250</name>
</gene>
<proteinExistence type="predicted"/>
<feature type="domain" description="VWA-like" evidence="2">
    <location>
        <begin position="100"/>
        <end position="232"/>
    </location>
</feature>
<organism evidence="4 5">
    <name type="scientific">candidate division MSBL1 archaeon SCGC-AAA259I09</name>
    <dbReference type="NCBI Taxonomy" id="1698267"/>
    <lineage>
        <taxon>Archaea</taxon>
        <taxon>Methanobacteriati</taxon>
        <taxon>Methanobacteriota</taxon>
        <taxon>candidate division MSBL1</taxon>
    </lineage>
</organism>
<dbReference type="SUPFAM" id="SSF53300">
    <property type="entry name" value="vWA-like"/>
    <property type="match status" value="1"/>
</dbReference>
<feature type="region of interest" description="Disordered" evidence="1">
    <location>
        <begin position="1"/>
        <end position="22"/>
    </location>
</feature>
<protein>
    <recommendedName>
        <fullName evidence="6">VWA-like domain-containing protein</fullName>
    </recommendedName>
</protein>
<feature type="domain" description="Putative metallopeptidase" evidence="3">
    <location>
        <begin position="3"/>
        <end position="92"/>
    </location>
</feature>
<comment type="caution">
    <text evidence="4">The sequence shown here is derived from an EMBL/GenBank/DDBJ whole genome shotgun (WGS) entry which is preliminary data.</text>
</comment>
<dbReference type="InterPro" id="IPR036465">
    <property type="entry name" value="vWFA_dom_sf"/>
</dbReference>
<feature type="non-terminal residue" evidence="4">
    <location>
        <position position="1"/>
    </location>
</feature>